<keyword evidence="2" id="KW-1185">Reference proteome</keyword>
<accession>B8BSD8</accession>
<organism evidence="1 2">
    <name type="scientific">Thalassiosira pseudonana</name>
    <name type="common">Marine diatom</name>
    <name type="synonym">Cyclotella nana</name>
    <dbReference type="NCBI Taxonomy" id="35128"/>
    <lineage>
        <taxon>Eukaryota</taxon>
        <taxon>Sar</taxon>
        <taxon>Stramenopiles</taxon>
        <taxon>Ochrophyta</taxon>
        <taxon>Bacillariophyta</taxon>
        <taxon>Coscinodiscophyceae</taxon>
        <taxon>Thalassiosirophycidae</taxon>
        <taxon>Thalassiosirales</taxon>
        <taxon>Thalassiosiraceae</taxon>
        <taxon>Thalassiosira</taxon>
    </lineage>
</organism>
<dbReference type="HOGENOM" id="CLU_1672815_0_0_1"/>
<sequence>MAETTHKHKQVSFLGTTLLIFIDDVNDSEKNRFWYSTSEIATFKKEAAVTIRELQSTATSKTTSDHTDASDYMGLEPFLSKEIEHEYKRHRIQHSHAVLFCSKQTGDDAPSAELLALVSQRKAKFAVDHAHAAAVFYASRKFHEPDSLKRNSVAGRCA</sequence>
<reference evidence="1 2" key="1">
    <citation type="journal article" date="2004" name="Science">
        <title>The genome of the diatom Thalassiosira pseudonana: ecology, evolution, and metabolism.</title>
        <authorList>
            <person name="Armbrust E.V."/>
            <person name="Berges J.A."/>
            <person name="Bowler C."/>
            <person name="Green B.R."/>
            <person name="Martinez D."/>
            <person name="Putnam N.H."/>
            <person name="Zhou S."/>
            <person name="Allen A.E."/>
            <person name="Apt K.E."/>
            <person name="Bechner M."/>
            <person name="Brzezinski M.A."/>
            <person name="Chaal B.K."/>
            <person name="Chiovitti A."/>
            <person name="Davis A.K."/>
            <person name="Demarest M.S."/>
            <person name="Detter J.C."/>
            <person name="Glavina T."/>
            <person name="Goodstein D."/>
            <person name="Hadi M.Z."/>
            <person name="Hellsten U."/>
            <person name="Hildebrand M."/>
            <person name="Jenkins B.D."/>
            <person name="Jurka J."/>
            <person name="Kapitonov V.V."/>
            <person name="Kroger N."/>
            <person name="Lau W.W."/>
            <person name="Lane T.W."/>
            <person name="Larimer F.W."/>
            <person name="Lippmeier J.C."/>
            <person name="Lucas S."/>
            <person name="Medina M."/>
            <person name="Montsant A."/>
            <person name="Obornik M."/>
            <person name="Parker M.S."/>
            <person name="Palenik B."/>
            <person name="Pazour G.J."/>
            <person name="Richardson P.M."/>
            <person name="Rynearson T.A."/>
            <person name="Saito M.A."/>
            <person name="Schwartz D.C."/>
            <person name="Thamatrakoln K."/>
            <person name="Valentin K."/>
            <person name="Vardi A."/>
            <person name="Wilkerson F.P."/>
            <person name="Rokhsar D.S."/>
        </authorList>
    </citation>
    <scope>NUCLEOTIDE SEQUENCE [LARGE SCALE GENOMIC DNA]</scope>
    <source>
        <strain evidence="1 2">CCMP1335</strain>
    </source>
</reference>
<gene>
    <name evidence="1" type="ORF">THAPSDRAFT_1949</name>
</gene>
<dbReference type="KEGG" id="tps:THAPSDRAFT_1949"/>
<evidence type="ECO:0000313" key="1">
    <source>
        <dbReference type="EMBL" id="EED96702.1"/>
    </source>
</evidence>
<dbReference type="Proteomes" id="UP000001449">
    <property type="component" value="Chromosome 1"/>
</dbReference>
<dbReference type="GeneID" id="7449777"/>
<protein>
    <submittedName>
        <fullName evidence="1">Uncharacterized protein</fullName>
    </submittedName>
</protein>
<proteinExistence type="predicted"/>
<dbReference type="PaxDb" id="35128-Thaps1949"/>
<dbReference type="InParanoid" id="B8BSD8"/>
<evidence type="ECO:0000313" key="2">
    <source>
        <dbReference type="Proteomes" id="UP000001449"/>
    </source>
</evidence>
<dbReference type="AlphaFoldDB" id="B8BSD8"/>
<dbReference type="EMBL" id="CM000638">
    <property type="protein sequence ID" value="EED96702.1"/>
    <property type="molecule type" value="Genomic_DNA"/>
</dbReference>
<reference evidence="1 2" key="2">
    <citation type="journal article" date="2008" name="Nature">
        <title>The Phaeodactylum genome reveals the evolutionary history of diatom genomes.</title>
        <authorList>
            <person name="Bowler C."/>
            <person name="Allen A.E."/>
            <person name="Badger J.H."/>
            <person name="Grimwood J."/>
            <person name="Jabbari K."/>
            <person name="Kuo A."/>
            <person name="Maheswari U."/>
            <person name="Martens C."/>
            <person name="Maumus F."/>
            <person name="Otillar R.P."/>
            <person name="Rayko E."/>
            <person name="Salamov A."/>
            <person name="Vandepoele K."/>
            <person name="Beszteri B."/>
            <person name="Gruber A."/>
            <person name="Heijde M."/>
            <person name="Katinka M."/>
            <person name="Mock T."/>
            <person name="Valentin K."/>
            <person name="Verret F."/>
            <person name="Berges J.A."/>
            <person name="Brownlee C."/>
            <person name="Cadoret J.P."/>
            <person name="Chiovitti A."/>
            <person name="Choi C.J."/>
            <person name="Coesel S."/>
            <person name="De Martino A."/>
            <person name="Detter J.C."/>
            <person name="Durkin C."/>
            <person name="Falciatore A."/>
            <person name="Fournet J."/>
            <person name="Haruta M."/>
            <person name="Huysman M.J."/>
            <person name="Jenkins B.D."/>
            <person name="Jiroutova K."/>
            <person name="Jorgensen R.E."/>
            <person name="Joubert Y."/>
            <person name="Kaplan A."/>
            <person name="Kroger N."/>
            <person name="Kroth P.G."/>
            <person name="La Roche J."/>
            <person name="Lindquist E."/>
            <person name="Lommer M."/>
            <person name="Martin-Jezequel V."/>
            <person name="Lopez P.J."/>
            <person name="Lucas S."/>
            <person name="Mangogna M."/>
            <person name="McGinnis K."/>
            <person name="Medlin L.K."/>
            <person name="Montsant A."/>
            <person name="Oudot-Le Secq M.P."/>
            <person name="Napoli C."/>
            <person name="Obornik M."/>
            <person name="Parker M.S."/>
            <person name="Petit J.L."/>
            <person name="Porcel B.M."/>
            <person name="Poulsen N."/>
            <person name="Robison M."/>
            <person name="Rychlewski L."/>
            <person name="Rynearson T.A."/>
            <person name="Schmutz J."/>
            <person name="Shapiro H."/>
            <person name="Siaut M."/>
            <person name="Stanley M."/>
            <person name="Sussman M.R."/>
            <person name="Taylor A.R."/>
            <person name="Vardi A."/>
            <person name="von Dassow P."/>
            <person name="Vyverman W."/>
            <person name="Willis A."/>
            <person name="Wyrwicz L.S."/>
            <person name="Rokhsar D.S."/>
            <person name="Weissenbach J."/>
            <person name="Armbrust E.V."/>
            <person name="Green B.R."/>
            <person name="Van de Peer Y."/>
            <person name="Grigoriev I.V."/>
        </authorList>
    </citation>
    <scope>NUCLEOTIDE SEQUENCE [LARGE SCALE GENOMIC DNA]</scope>
    <source>
        <strain evidence="1 2">CCMP1335</strain>
    </source>
</reference>
<name>B8BSD8_THAPS</name>
<dbReference type="RefSeq" id="XP_002287061.1">
    <property type="nucleotide sequence ID" value="XM_002287025.1"/>
</dbReference>